<keyword evidence="3" id="KW-1185">Reference proteome</keyword>
<evidence type="ECO:0000256" key="1">
    <source>
        <dbReference type="SAM" id="Phobius"/>
    </source>
</evidence>
<keyword evidence="1" id="KW-0812">Transmembrane</keyword>
<sequence length="119" mass="13728">MSINSPFNEISPKALADRWILRVIIPIVVIFIFTMVYLTHKANLIDHGYQFNGPVDSVTYDEKGKATIIIRKHQMYLGDNNWDFDHNRIQKGDSMIKKRGSMIIKLIKPDGRVILEGEN</sequence>
<proteinExistence type="predicted"/>
<evidence type="ECO:0000313" key="2">
    <source>
        <dbReference type="EMBL" id="SDS42134.1"/>
    </source>
</evidence>
<dbReference type="Proteomes" id="UP000199679">
    <property type="component" value="Chromosome I"/>
</dbReference>
<dbReference type="AlphaFoldDB" id="A0A1H1S295"/>
<keyword evidence="1" id="KW-0472">Membrane</keyword>
<feature type="transmembrane region" description="Helical" evidence="1">
    <location>
        <begin position="20"/>
        <end position="38"/>
    </location>
</feature>
<dbReference type="EMBL" id="LT629740">
    <property type="protein sequence ID" value="SDS42134.1"/>
    <property type="molecule type" value="Genomic_DNA"/>
</dbReference>
<dbReference type="STRING" id="652787.SAMN05216490_1124"/>
<accession>A0A1H1S295</accession>
<protein>
    <submittedName>
        <fullName evidence="2">Uncharacterized protein</fullName>
    </submittedName>
</protein>
<organism evidence="2 3">
    <name type="scientific">Mucilaginibacter mallensis</name>
    <dbReference type="NCBI Taxonomy" id="652787"/>
    <lineage>
        <taxon>Bacteria</taxon>
        <taxon>Pseudomonadati</taxon>
        <taxon>Bacteroidota</taxon>
        <taxon>Sphingobacteriia</taxon>
        <taxon>Sphingobacteriales</taxon>
        <taxon>Sphingobacteriaceae</taxon>
        <taxon>Mucilaginibacter</taxon>
    </lineage>
</organism>
<keyword evidence="1" id="KW-1133">Transmembrane helix</keyword>
<dbReference type="RefSeq" id="WP_091370158.1">
    <property type="nucleotide sequence ID" value="NZ_LT629740.1"/>
</dbReference>
<evidence type="ECO:0000313" key="3">
    <source>
        <dbReference type="Proteomes" id="UP000199679"/>
    </source>
</evidence>
<gene>
    <name evidence="2" type="ORF">SAMN05216490_1124</name>
</gene>
<name>A0A1H1S295_MUCMA</name>
<dbReference type="OrthoDB" id="799758at2"/>
<reference evidence="2 3" key="1">
    <citation type="submission" date="2016-10" db="EMBL/GenBank/DDBJ databases">
        <authorList>
            <person name="de Groot N.N."/>
        </authorList>
    </citation>
    <scope>NUCLEOTIDE SEQUENCE [LARGE SCALE GENOMIC DNA]</scope>
    <source>
        <strain evidence="2 3">MP1X4</strain>
    </source>
</reference>